<dbReference type="OrthoDB" id="433474at2759"/>
<sequence>MTVGPRHAPASLLDRRGDEDRCDEDFAAHQNSNAQWRARRTALTVKTSSGAGTSSMLRWLSRRDQSKGGAAAATAAGGRDPEMGDQDAKMRARIDASWDKLQNHPDIDERFKRSFMRAYVLAAVFMLDDDHDFTRREQLVEKRGKDILKLVEFLGKEEPPVISEEALAVARDDGVSVSTREIVSQPDGNSIKLSIVEPEAERAADRPLPCVVYMHGGGMASNSAFDPSYQTIARMLAREGVVVVVPDFRNCEVPTASNPEVAPFPAGLNDCYSALKWVHDNKEDLGIDDRIMVAGESGGGNLALAIAIKAIREGERDLVQHGVYSMCPYIAGQWPQDVKNNGILGTSHLDSENNNIFLYMTPTTSAAMGYNLEAFKAKDPLAWPVFATDEDLAQFPRTVIQVEEFDPLRDEGILFYRRLARNGVRATCKQNMGAIHGSEIMPQAAIEIPLDTCASIAAMARSYPLE</sequence>
<keyword evidence="5" id="KW-1185">Reference proteome</keyword>
<dbReference type="EMBL" id="BEYU01000001">
    <property type="protein sequence ID" value="GBG23908.1"/>
    <property type="molecule type" value="Genomic_DNA"/>
</dbReference>
<dbReference type="Proteomes" id="UP000241890">
    <property type="component" value="Unassembled WGS sequence"/>
</dbReference>
<organism evidence="4 5">
    <name type="scientific">Hondaea fermentalgiana</name>
    <dbReference type="NCBI Taxonomy" id="2315210"/>
    <lineage>
        <taxon>Eukaryota</taxon>
        <taxon>Sar</taxon>
        <taxon>Stramenopiles</taxon>
        <taxon>Bigyra</taxon>
        <taxon>Labyrinthulomycetes</taxon>
        <taxon>Thraustochytrida</taxon>
        <taxon>Thraustochytriidae</taxon>
        <taxon>Hondaea</taxon>
    </lineage>
</organism>
<evidence type="ECO:0000313" key="5">
    <source>
        <dbReference type="Proteomes" id="UP000241890"/>
    </source>
</evidence>
<comment type="caution">
    <text evidence="4">The sequence shown here is derived from an EMBL/GenBank/DDBJ whole genome shotgun (WGS) entry which is preliminary data.</text>
</comment>
<dbReference type="GO" id="GO:0016787">
    <property type="term" value="F:hydrolase activity"/>
    <property type="evidence" value="ECO:0007669"/>
    <property type="project" value="UniProtKB-KW"/>
</dbReference>
<keyword evidence="1" id="KW-0378">Hydrolase</keyword>
<protein>
    <submittedName>
        <fullName evidence="4">Arylacetamide deacetylase</fullName>
    </submittedName>
</protein>
<dbReference type="PANTHER" id="PTHR48081:SF8">
    <property type="entry name" value="ALPHA_BETA HYDROLASE FOLD-3 DOMAIN-CONTAINING PROTEIN-RELATED"/>
    <property type="match status" value="1"/>
</dbReference>
<dbReference type="InterPro" id="IPR013094">
    <property type="entry name" value="AB_hydrolase_3"/>
</dbReference>
<evidence type="ECO:0000313" key="4">
    <source>
        <dbReference type="EMBL" id="GBG23908.1"/>
    </source>
</evidence>
<dbReference type="PANTHER" id="PTHR48081">
    <property type="entry name" value="AB HYDROLASE SUPERFAMILY PROTEIN C4A8.06C"/>
    <property type="match status" value="1"/>
</dbReference>
<dbReference type="Gene3D" id="3.40.50.1820">
    <property type="entry name" value="alpha/beta hydrolase"/>
    <property type="match status" value="1"/>
</dbReference>
<dbReference type="InterPro" id="IPR050300">
    <property type="entry name" value="GDXG_lipolytic_enzyme"/>
</dbReference>
<proteinExistence type="predicted"/>
<evidence type="ECO:0000256" key="1">
    <source>
        <dbReference type="ARBA" id="ARBA00022801"/>
    </source>
</evidence>
<feature type="region of interest" description="Disordered" evidence="2">
    <location>
        <begin position="62"/>
        <end position="87"/>
    </location>
</feature>
<name>A0A2R5G2F7_9STRA</name>
<gene>
    <name evidence="4" type="ORF">FCC1311_022311</name>
</gene>
<dbReference type="Pfam" id="PF07859">
    <property type="entry name" value="Abhydrolase_3"/>
    <property type="match status" value="1"/>
</dbReference>
<dbReference type="InterPro" id="IPR029058">
    <property type="entry name" value="AB_hydrolase_fold"/>
</dbReference>
<dbReference type="InParanoid" id="A0A2R5G2F7"/>
<feature type="domain" description="Alpha/beta hydrolase fold-3" evidence="3">
    <location>
        <begin position="211"/>
        <end position="437"/>
    </location>
</feature>
<evidence type="ECO:0000259" key="3">
    <source>
        <dbReference type="Pfam" id="PF07859"/>
    </source>
</evidence>
<reference evidence="4 5" key="1">
    <citation type="submission" date="2017-12" db="EMBL/GenBank/DDBJ databases">
        <title>Sequencing, de novo assembly and annotation of complete genome of a new Thraustochytrid species, strain FCC1311.</title>
        <authorList>
            <person name="Sedici K."/>
            <person name="Godart F."/>
            <person name="Aiese Cigliano R."/>
            <person name="Sanseverino W."/>
            <person name="Barakat M."/>
            <person name="Ortet P."/>
            <person name="Marechal E."/>
            <person name="Cagnac O."/>
            <person name="Amato A."/>
        </authorList>
    </citation>
    <scope>NUCLEOTIDE SEQUENCE [LARGE SCALE GENOMIC DNA]</scope>
</reference>
<feature type="compositionally biased region" description="Low complexity" evidence="2">
    <location>
        <begin position="68"/>
        <end position="78"/>
    </location>
</feature>
<accession>A0A2R5G2F7</accession>
<dbReference type="SUPFAM" id="SSF53474">
    <property type="entry name" value="alpha/beta-Hydrolases"/>
    <property type="match status" value="1"/>
</dbReference>
<dbReference type="AlphaFoldDB" id="A0A2R5G2F7"/>
<evidence type="ECO:0000256" key="2">
    <source>
        <dbReference type="SAM" id="MobiDB-lite"/>
    </source>
</evidence>